<evidence type="ECO:0000256" key="3">
    <source>
        <dbReference type="ARBA" id="ARBA00022989"/>
    </source>
</evidence>
<keyword evidence="3 5" id="KW-1133">Transmembrane helix</keyword>
<dbReference type="InterPro" id="IPR010432">
    <property type="entry name" value="RDD"/>
</dbReference>
<evidence type="ECO:0000313" key="8">
    <source>
        <dbReference type="Proteomes" id="UP000679179"/>
    </source>
</evidence>
<evidence type="ECO:0000256" key="2">
    <source>
        <dbReference type="ARBA" id="ARBA00022692"/>
    </source>
</evidence>
<protein>
    <recommendedName>
        <fullName evidence="6">RDD domain-containing protein</fullName>
    </recommendedName>
</protein>
<feature type="transmembrane region" description="Helical" evidence="5">
    <location>
        <begin position="63"/>
        <end position="86"/>
    </location>
</feature>
<keyword evidence="2 5" id="KW-0812">Transmembrane</keyword>
<dbReference type="GO" id="GO:0016020">
    <property type="term" value="C:membrane"/>
    <property type="evidence" value="ECO:0007669"/>
    <property type="project" value="UniProtKB-SubCell"/>
</dbReference>
<gene>
    <name evidence="7" type="ORF">CPJCM30710_31160</name>
</gene>
<organism evidence="7 8">
    <name type="scientific">Clostridium polyendosporum</name>
    <dbReference type="NCBI Taxonomy" id="69208"/>
    <lineage>
        <taxon>Bacteria</taxon>
        <taxon>Bacillati</taxon>
        <taxon>Bacillota</taxon>
        <taxon>Clostridia</taxon>
        <taxon>Eubacteriales</taxon>
        <taxon>Clostridiaceae</taxon>
        <taxon>Clostridium</taxon>
    </lineage>
</organism>
<dbReference type="Pfam" id="PF06271">
    <property type="entry name" value="RDD"/>
    <property type="match status" value="1"/>
</dbReference>
<evidence type="ECO:0000313" key="7">
    <source>
        <dbReference type="EMBL" id="GIM30450.1"/>
    </source>
</evidence>
<accession>A0A919VHJ2</accession>
<keyword evidence="8" id="KW-1185">Reference proteome</keyword>
<evidence type="ECO:0000259" key="6">
    <source>
        <dbReference type="Pfam" id="PF06271"/>
    </source>
</evidence>
<comment type="subcellular location">
    <subcellularLocation>
        <location evidence="1">Membrane</location>
        <topology evidence="1">Multi-pass membrane protein</topology>
    </subcellularLocation>
</comment>
<evidence type="ECO:0000256" key="1">
    <source>
        <dbReference type="ARBA" id="ARBA00004141"/>
    </source>
</evidence>
<sequence>MSDRDLEKNNDFKNEENIIEEKKDNTNKKVGFFPRLVATFIDQAVALAISVGLLFAFDGILRLIGFFIADRPTMFFIIYVAINVLYSPILESTKLRATLGKYLLRI</sequence>
<feature type="domain" description="RDD" evidence="6">
    <location>
        <begin position="31"/>
        <end position="106"/>
    </location>
</feature>
<dbReference type="Proteomes" id="UP000679179">
    <property type="component" value="Unassembled WGS sequence"/>
</dbReference>
<dbReference type="AlphaFoldDB" id="A0A919VHJ2"/>
<proteinExistence type="predicted"/>
<dbReference type="EMBL" id="BOPZ01000038">
    <property type="protein sequence ID" value="GIM30450.1"/>
    <property type="molecule type" value="Genomic_DNA"/>
</dbReference>
<reference evidence="7" key="1">
    <citation type="submission" date="2021-03" db="EMBL/GenBank/DDBJ databases">
        <title>Taxonomic study of Clostridium polyendosporum from meadow-gley soil under rice.</title>
        <authorList>
            <person name="Kobayashi H."/>
            <person name="Tanizawa Y."/>
            <person name="Yagura M."/>
        </authorList>
    </citation>
    <scope>NUCLEOTIDE SEQUENCE</scope>
    <source>
        <strain evidence="7">JCM 30710</strain>
    </source>
</reference>
<evidence type="ECO:0000256" key="5">
    <source>
        <dbReference type="SAM" id="Phobius"/>
    </source>
</evidence>
<comment type="caution">
    <text evidence="7">The sequence shown here is derived from an EMBL/GenBank/DDBJ whole genome shotgun (WGS) entry which is preliminary data.</text>
</comment>
<name>A0A919VHJ2_9CLOT</name>
<dbReference type="RefSeq" id="WP_212905118.1">
    <property type="nucleotide sequence ID" value="NZ_BOPZ01000038.1"/>
</dbReference>
<evidence type="ECO:0000256" key="4">
    <source>
        <dbReference type="ARBA" id="ARBA00023136"/>
    </source>
</evidence>
<keyword evidence="4 5" id="KW-0472">Membrane</keyword>
<feature type="transmembrane region" description="Helical" evidence="5">
    <location>
        <begin position="32"/>
        <end position="57"/>
    </location>
</feature>